<sequence>MDIFFFGVFNCKADAKGRVMLPVALRNQMAPVLKDGFFIKKAYYSDCLELYPAYEWNRVMSELNQKSRFDEENLDFIRMYTAGLRQIEVDANGRLLIPKDVIGMVGIAKEIVIAPIGKHLEIWDKDTYEKAITATKEEKKALAKRVMSSNKNVDNVS</sequence>
<dbReference type="CDD" id="cd16321">
    <property type="entry name" value="MraZ_C"/>
    <property type="match status" value="1"/>
</dbReference>
<dbReference type="SUPFAM" id="SSF89447">
    <property type="entry name" value="AbrB/MazE/MraZ-like"/>
    <property type="match status" value="1"/>
</dbReference>
<dbReference type="GO" id="GO:0009295">
    <property type="term" value="C:nucleoid"/>
    <property type="evidence" value="ECO:0007669"/>
    <property type="project" value="UniProtKB-SubCell"/>
</dbReference>
<gene>
    <name evidence="7" type="primary">mraZ</name>
    <name evidence="9" type="ORF">BUL40_04565</name>
</gene>
<comment type="caution">
    <text evidence="9">The sequence shown here is derived from an EMBL/GenBank/DDBJ whole genome shotgun (WGS) entry which is preliminary data.</text>
</comment>
<comment type="subunit">
    <text evidence="7">Forms oligomers.</text>
</comment>
<name>A0A1V6LUN9_9FLAO</name>
<keyword evidence="5 7" id="KW-0238">DNA-binding</keyword>
<dbReference type="InterPro" id="IPR003444">
    <property type="entry name" value="MraZ"/>
</dbReference>
<feature type="domain" description="SpoVT-AbrB" evidence="8">
    <location>
        <begin position="8"/>
        <end position="55"/>
    </location>
</feature>
<dbReference type="Proteomes" id="UP000191680">
    <property type="component" value="Unassembled WGS sequence"/>
</dbReference>
<dbReference type="InterPro" id="IPR037914">
    <property type="entry name" value="SpoVT-AbrB_sf"/>
</dbReference>
<dbReference type="EMBL" id="MTBC01000002">
    <property type="protein sequence ID" value="OQD43880.1"/>
    <property type="molecule type" value="Genomic_DNA"/>
</dbReference>
<evidence type="ECO:0000256" key="6">
    <source>
        <dbReference type="ARBA" id="ARBA00023163"/>
    </source>
</evidence>
<dbReference type="RefSeq" id="WP_080318249.1">
    <property type="nucleotide sequence ID" value="NZ_MTBC01000002.1"/>
</dbReference>
<dbReference type="OrthoDB" id="9807753at2"/>
<evidence type="ECO:0000313" key="9">
    <source>
        <dbReference type="EMBL" id="OQD43880.1"/>
    </source>
</evidence>
<dbReference type="Gene3D" id="3.40.1550.20">
    <property type="entry name" value="Transcriptional regulator MraZ domain"/>
    <property type="match status" value="1"/>
</dbReference>
<evidence type="ECO:0000313" key="10">
    <source>
        <dbReference type="Proteomes" id="UP000191680"/>
    </source>
</evidence>
<dbReference type="GO" id="GO:2000143">
    <property type="term" value="P:negative regulation of DNA-templated transcription initiation"/>
    <property type="evidence" value="ECO:0007669"/>
    <property type="project" value="TreeGrafter"/>
</dbReference>
<evidence type="ECO:0000259" key="8">
    <source>
        <dbReference type="PROSITE" id="PS51740"/>
    </source>
</evidence>
<dbReference type="PANTHER" id="PTHR34701">
    <property type="entry name" value="TRANSCRIPTIONAL REGULATOR MRAZ"/>
    <property type="match status" value="1"/>
</dbReference>
<protein>
    <recommendedName>
        <fullName evidence="1 7">Transcriptional regulator MraZ</fullName>
    </recommendedName>
</protein>
<evidence type="ECO:0000256" key="3">
    <source>
        <dbReference type="ARBA" id="ARBA00022737"/>
    </source>
</evidence>
<dbReference type="GO" id="GO:0005737">
    <property type="term" value="C:cytoplasm"/>
    <property type="evidence" value="ECO:0007669"/>
    <property type="project" value="UniProtKB-UniRule"/>
</dbReference>
<comment type="similarity">
    <text evidence="7">Belongs to the MraZ family.</text>
</comment>
<reference evidence="9 10" key="1">
    <citation type="submission" date="2016-12" db="EMBL/GenBank/DDBJ databases">
        <authorList>
            <person name="Song W.-J."/>
            <person name="Kurnit D.M."/>
        </authorList>
    </citation>
    <scope>NUCLEOTIDE SEQUENCE [LARGE SCALE GENOMIC DNA]</scope>
    <source>
        <strain evidence="9 10">HSG9</strain>
    </source>
</reference>
<dbReference type="CDD" id="cd16320">
    <property type="entry name" value="MraZ_N"/>
    <property type="match status" value="1"/>
</dbReference>
<dbReference type="InterPro" id="IPR007159">
    <property type="entry name" value="SpoVT-AbrB_dom"/>
</dbReference>
<comment type="subcellular location">
    <subcellularLocation>
        <location evidence="7">Cytoplasm</location>
        <location evidence="7">Nucleoid</location>
    </subcellularLocation>
</comment>
<organism evidence="9 10">
    <name type="scientific">Croceivirga radicis</name>
    <dbReference type="NCBI Taxonomy" id="1929488"/>
    <lineage>
        <taxon>Bacteria</taxon>
        <taxon>Pseudomonadati</taxon>
        <taxon>Bacteroidota</taxon>
        <taxon>Flavobacteriia</taxon>
        <taxon>Flavobacteriales</taxon>
        <taxon>Flavobacteriaceae</taxon>
        <taxon>Croceivirga</taxon>
    </lineage>
</organism>
<accession>A0A1V6LUN9</accession>
<keyword evidence="4 7" id="KW-0805">Transcription regulation</keyword>
<dbReference type="InterPro" id="IPR020603">
    <property type="entry name" value="MraZ_dom"/>
</dbReference>
<dbReference type="AlphaFoldDB" id="A0A1V6LUN9"/>
<keyword evidence="2 7" id="KW-0963">Cytoplasm</keyword>
<dbReference type="Pfam" id="PF02381">
    <property type="entry name" value="MraZ"/>
    <property type="match status" value="2"/>
</dbReference>
<feature type="domain" description="SpoVT-AbrB" evidence="8">
    <location>
        <begin position="84"/>
        <end position="127"/>
    </location>
</feature>
<dbReference type="InterPro" id="IPR038619">
    <property type="entry name" value="MraZ_sf"/>
</dbReference>
<evidence type="ECO:0000256" key="1">
    <source>
        <dbReference type="ARBA" id="ARBA00013860"/>
    </source>
</evidence>
<dbReference type="PROSITE" id="PS51740">
    <property type="entry name" value="SPOVT_ABRB"/>
    <property type="match status" value="2"/>
</dbReference>
<keyword evidence="6 7" id="KW-0804">Transcription</keyword>
<evidence type="ECO:0000256" key="4">
    <source>
        <dbReference type="ARBA" id="ARBA00023015"/>
    </source>
</evidence>
<dbReference type="HAMAP" id="MF_01008">
    <property type="entry name" value="MraZ"/>
    <property type="match status" value="1"/>
</dbReference>
<proteinExistence type="inferred from homology"/>
<evidence type="ECO:0000256" key="5">
    <source>
        <dbReference type="ARBA" id="ARBA00023125"/>
    </source>
</evidence>
<evidence type="ECO:0000256" key="2">
    <source>
        <dbReference type="ARBA" id="ARBA00022490"/>
    </source>
</evidence>
<keyword evidence="3" id="KW-0677">Repeat</keyword>
<dbReference type="GO" id="GO:0000976">
    <property type="term" value="F:transcription cis-regulatory region binding"/>
    <property type="evidence" value="ECO:0007669"/>
    <property type="project" value="TreeGrafter"/>
</dbReference>
<dbReference type="PANTHER" id="PTHR34701:SF1">
    <property type="entry name" value="TRANSCRIPTIONAL REGULATOR MRAZ"/>
    <property type="match status" value="1"/>
</dbReference>
<dbReference type="InterPro" id="IPR035644">
    <property type="entry name" value="MraZ_C"/>
</dbReference>
<dbReference type="GO" id="GO:0003700">
    <property type="term" value="F:DNA-binding transcription factor activity"/>
    <property type="evidence" value="ECO:0007669"/>
    <property type="project" value="UniProtKB-UniRule"/>
</dbReference>
<keyword evidence="10" id="KW-1185">Reference proteome</keyword>
<dbReference type="InterPro" id="IPR035642">
    <property type="entry name" value="MraZ_N"/>
</dbReference>
<evidence type="ECO:0000256" key="7">
    <source>
        <dbReference type="HAMAP-Rule" id="MF_01008"/>
    </source>
</evidence>